<comment type="caution">
    <text evidence="3">The sequence shown here is derived from an EMBL/GenBank/DDBJ whole genome shotgun (WGS) entry which is preliminary data.</text>
</comment>
<dbReference type="InterPro" id="IPR036869">
    <property type="entry name" value="J_dom_sf"/>
</dbReference>
<dbReference type="PRINTS" id="PR00625">
    <property type="entry name" value="JDOMAIN"/>
</dbReference>
<dbReference type="Pfam" id="PF23551">
    <property type="entry name" value="Zn_ribbon_20"/>
    <property type="match status" value="1"/>
</dbReference>
<feature type="region of interest" description="Disordered" evidence="1">
    <location>
        <begin position="238"/>
        <end position="316"/>
    </location>
</feature>
<dbReference type="Pfam" id="PF11926">
    <property type="entry name" value="DUF3444"/>
    <property type="match status" value="1"/>
</dbReference>
<feature type="compositionally biased region" description="Polar residues" evidence="1">
    <location>
        <begin position="477"/>
        <end position="494"/>
    </location>
</feature>
<dbReference type="Pfam" id="PF00226">
    <property type="entry name" value="DnaJ"/>
    <property type="match status" value="1"/>
</dbReference>
<feature type="domain" description="J" evidence="2">
    <location>
        <begin position="72"/>
        <end position="136"/>
    </location>
</feature>
<feature type="region of interest" description="Disordered" evidence="1">
    <location>
        <begin position="356"/>
        <end position="607"/>
    </location>
</feature>
<dbReference type="InterPro" id="IPR056988">
    <property type="entry name" value="Zn_ribbon_pln"/>
</dbReference>
<proteinExistence type="predicted"/>
<dbReference type="Proteomes" id="UP000825935">
    <property type="component" value="Chromosome 25"/>
</dbReference>
<gene>
    <name evidence="3" type="ORF">KP509_25G066800</name>
</gene>
<evidence type="ECO:0000313" key="4">
    <source>
        <dbReference type="Proteomes" id="UP000825935"/>
    </source>
</evidence>
<feature type="compositionally biased region" description="Basic and acidic residues" evidence="1">
    <location>
        <begin position="434"/>
        <end position="476"/>
    </location>
</feature>
<feature type="compositionally biased region" description="Basic and acidic residues" evidence="1">
    <location>
        <begin position="495"/>
        <end position="515"/>
    </location>
</feature>
<evidence type="ECO:0000313" key="3">
    <source>
        <dbReference type="EMBL" id="KAH7298954.1"/>
    </source>
</evidence>
<dbReference type="EMBL" id="CM035430">
    <property type="protein sequence ID" value="KAH7298954.1"/>
    <property type="molecule type" value="Genomic_DNA"/>
</dbReference>
<feature type="compositionally biased region" description="Basic and acidic residues" evidence="1">
    <location>
        <begin position="306"/>
        <end position="316"/>
    </location>
</feature>
<organism evidence="3 4">
    <name type="scientific">Ceratopteris richardii</name>
    <name type="common">Triangle waterfern</name>
    <dbReference type="NCBI Taxonomy" id="49495"/>
    <lineage>
        <taxon>Eukaryota</taxon>
        <taxon>Viridiplantae</taxon>
        <taxon>Streptophyta</taxon>
        <taxon>Embryophyta</taxon>
        <taxon>Tracheophyta</taxon>
        <taxon>Polypodiopsida</taxon>
        <taxon>Polypodiidae</taxon>
        <taxon>Polypodiales</taxon>
        <taxon>Pteridineae</taxon>
        <taxon>Pteridaceae</taxon>
        <taxon>Parkerioideae</taxon>
        <taxon>Ceratopteris</taxon>
    </lineage>
</organism>
<dbReference type="InterPro" id="IPR024593">
    <property type="entry name" value="DUF3444"/>
</dbReference>
<evidence type="ECO:0000256" key="1">
    <source>
        <dbReference type="SAM" id="MobiDB-lite"/>
    </source>
</evidence>
<dbReference type="AlphaFoldDB" id="A0A8T2RT68"/>
<dbReference type="PROSITE" id="PS50076">
    <property type="entry name" value="DNAJ_2"/>
    <property type="match status" value="1"/>
</dbReference>
<dbReference type="SUPFAM" id="SSF46565">
    <property type="entry name" value="Chaperone J-domain"/>
    <property type="match status" value="1"/>
</dbReference>
<evidence type="ECO:0000259" key="2">
    <source>
        <dbReference type="PROSITE" id="PS50076"/>
    </source>
</evidence>
<feature type="compositionally biased region" description="Basic and acidic residues" evidence="1">
    <location>
        <begin position="580"/>
        <end position="592"/>
    </location>
</feature>
<dbReference type="SMART" id="SM00271">
    <property type="entry name" value="DnaJ"/>
    <property type="match status" value="1"/>
</dbReference>
<keyword evidence="4" id="KW-1185">Reference proteome</keyword>
<feature type="compositionally biased region" description="Basic and acidic residues" evidence="1">
    <location>
        <begin position="370"/>
        <end position="427"/>
    </location>
</feature>
<sequence>MFKGMECNREEALRVKGLAEEKLALQDYASAKKYALKAQRLFPALENMVQMMAVIEVHLASLSKVSGCNEPDWYAILQLDASADETAVKKQYRKLALSLHPDKNKLYGAESAFKLIGEASQILSDKMKRLVYDAKRGLSRKKPLSPSESHNVDIHLPQKQKKQKVAPRQTGPEFHPFAFWTSCPYCKMRYQYLRKFEAKNLLCINCRRPFIAVDLHRVSSTHIPFSCAGKPHKPSTGLNSFANGGHDFMHPRNSAVSGSTVKLGSDSATDGAHRSKQSVGPGADVREVPHEFDRPKGFQGMQSEAKFPHKKDLGRDVSKNVEESFGSTNLQGEKQEAQNSAKVLQKEKLKEHFHQAPHGNFNSLGVDNEQSARKTGEKTAKEDAVENEPRKIAQEPLKSTDSDREKQGKSNVATEKDGPHEMVHDIFNDMDIGNEQRVKQNITEPRRKNELHRKMDDLSKSMVGEERRERQNEEHMQQMNITKLATISQNQSSLENREQQGREQAEEVQESEKVQKLHRSTQTKKLERQNEDATITNVSVESENLPNTEVRAGSFKRKQESSPKAVKRRRKKPCYSSDVRNNDNDGRGDITTDQKTGGPSRRSTRSKCNVIYVHSDTDDDFQYAAPTKKSNVQDILQSDEVIEILSTPPKNADFARQDAETGLHSDKRTIFRDEVEKEEERETQNSEKAFEDERTIEHAAAGQSFKIPDAEFFNFDEGREEKDVKVGQVWALYDDTDGLPRYYMKVKALQSRYPFKVSVVWLELRSPCKDLHELLDSGYSVTCGEFKMTYTQVMRSVNSFSHLVMWEKAGRNSMKIYPKKGQVWCLYEDWKGQLTRTNKATPLSYRMAEVVTDCDEMSGVNVILLRKMEGFKVLFEGSSDILAIPFPEILRFSHQVPAYKVTGNEALNVPKGCWELDPAAVPASLM</sequence>
<reference evidence="3" key="1">
    <citation type="submission" date="2021-08" db="EMBL/GenBank/DDBJ databases">
        <title>WGS assembly of Ceratopteris richardii.</title>
        <authorList>
            <person name="Marchant D.B."/>
            <person name="Chen G."/>
            <person name="Jenkins J."/>
            <person name="Shu S."/>
            <person name="Leebens-Mack J."/>
            <person name="Grimwood J."/>
            <person name="Schmutz J."/>
            <person name="Soltis P."/>
            <person name="Soltis D."/>
            <person name="Chen Z.-H."/>
        </authorList>
    </citation>
    <scope>NUCLEOTIDE SEQUENCE</scope>
    <source>
        <strain evidence="3">Whitten #5841</strain>
        <tissue evidence="3">Leaf</tissue>
    </source>
</reference>
<feature type="compositionally biased region" description="Basic and acidic residues" evidence="1">
    <location>
        <begin position="284"/>
        <end position="296"/>
    </location>
</feature>
<dbReference type="InterPro" id="IPR001623">
    <property type="entry name" value="DnaJ_domain"/>
</dbReference>
<dbReference type="Gene3D" id="1.10.287.110">
    <property type="entry name" value="DnaJ domain"/>
    <property type="match status" value="1"/>
</dbReference>
<protein>
    <recommendedName>
        <fullName evidence="2">J domain-containing protein</fullName>
    </recommendedName>
</protein>
<dbReference type="PANTHER" id="PTHR45089:SF59">
    <property type="entry name" value="DNAJ HEAT SHOCK N-TERMINAL DOMAIN-CONTAINING PROTEIN"/>
    <property type="match status" value="1"/>
</dbReference>
<feature type="compositionally biased region" description="Polar residues" evidence="1">
    <location>
        <begin position="254"/>
        <end position="268"/>
    </location>
</feature>
<name>A0A8T2RT68_CERRI</name>
<dbReference type="PANTHER" id="PTHR45089">
    <property type="entry name" value="DNAJ HEAT SHOCK AMINO-TERMINAL DOMAIN PROTEIN-RELATED"/>
    <property type="match status" value="1"/>
</dbReference>
<accession>A0A8T2RT68</accession>
<dbReference type="OrthoDB" id="10250354at2759"/>
<feature type="compositionally biased region" description="Polar residues" evidence="1">
    <location>
        <begin position="532"/>
        <end position="547"/>
    </location>
</feature>
<dbReference type="CDD" id="cd06257">
    <property type="entry name" value="DnaJ"/>
    <property type="match status" value="1"/>
</dbReference>
<feature type="compositionally biased region" description="Polar residues" evidence="1">
    <location>
        <begin position="360"/>
        <end position="369"/>
    </location>
</feature>